<dbReference type="PANTHER" id="PTHR10989:SF16">
    <property type="entry name" value="AT02829P-RELATED"/>
    <property type="match status" value="1"/>
</dbReference>
<keyword evidence="3 5" id="KW-1133">Transmembrane helix</keyword>
<evidence type="ECO:0008006" key="8">
    <source>
        <dbReference type="Google" id="ProtNLM"/>
    </source>
</evidence>
<keyword evidence="7" id="KW-1185">Reference proteome</keyword>
<dbReference type="GO" id="GO:0012505">
    <property type="term" value="C:endomembrane system"/>
    <property type="evidence" value="ECO:0007669"/>
    <property type="project" value="UniProtKB-SubCell"/>
</dbReference>
<feature type="transmembrane region" description="Helical" evidence="5">
    <location>
        <begin position="17"/>
        <end position="40"/>
    </location>
</feature>
<evidence type="ECO:0000256" key="1">
    <source>
        <dbReference type="ARBA" id="ARBA00004127"/>
    </source>
</evidence>
<gene>
    <name evidence="6" type="ORF">P154DRAFT_469970</name>
</gene>
<evidence type="ECO:0000313" key="7">
    <source>
        <dbReference type="Proteomes" id="UP000799779"/>
    </source>
</evidence>
<proteinExistence type="predicted"/>
<dbReference type="Proteomes" id="UP000799779">
    <property type="component" value="Unassembled WGS sequence"/>
</dbReference>
<organism evidence="6 7">
    <name type="scientific">Amniculicola lignicola CBS 123094</name>
    <dbReference type="NCBI Taxonomy" id="1392246"/>
    <lineage>
        <taxon>Eukaryota</taxon>
        <taxon>Fungi</taxon>
        <taxon>Dikarya</taxon>
        <taxon>Ascomycota</taxon>
        <taxon>Pezizomycotina</taxon>
        <taxon>Dothideomycetes</taxon>
        <taxon>Pleosporomycetidae</taxon>
        <taxon>Pleosporales</taxon>
        <taxon>Amniculicolaceae</taxon>
        <taxon>Amniculicola</taxon>
    </lineage>
</organism>
<dbReference type="Pfam" id="PF04750">
    <property type="entry name" value="Far-17a_AIG1"/>
    <property type="match status" value="1"/>
</dbReference>
<comment type="subcellular location">
    <subcellularLocation>
        <location evidence="1">Endomembrane system</location>
        <topology evidence="1">Multi-pass membrane protein</topology>
    </subcellularLocation>
</comment>
<dbReference type="PANTHER" id="PTHR10989">
    <property type="entry name" value="ANDROGEN-INDUCED PROTEIN 1-RELATED"/>
    <property type="match status" value="1"/>
</dbReference>
<feature type="transmembrane region" description="Helical" evidence="5">
    <location>
        <begin position="162"/>
        <end position="183"/>
    </location>
</feature>
<evidence type="ECO:0000256" key="5">
    <source>
        <dbReference type="SAM" id="Phobius"/>
    </source>
</evidence>
<dbReference type="AlphaFoldDB" id="A0A6A5W9C5"/>
<evidence type="ECO:0000313" key="6">
    <source>
        <dbReference type="EMBL" id="KAF1997997.1"/>
    </source>
</evidence>
<protein>
    <recommendedName>
        <fullName evidence="8">FAR-17a/AIG1-like protein</fullName>
    </recommendedName>
</protein>
<sequence>MAIVHLVNPTYSWAGHFQYLTIIGLSLATISFVSGLIADITSSRTAFLLKNYFSLVAAPIEILISFLYWSLRAIDTSLVIPGDMPMLPVFEDLCFHLFPAIFLALDTLLFSPPWPTTPMNPSAPLLTLISSTSIAFLYWFWIELCYSHNGFYPYPIFSSLNTTQRVGLFAFSGVLMWGVGAGLRAMYAWVNGMEALGIEQKDEGDKRK</sequence>
<keyword evidence="2 5" id="KW-0812">Transmembrane</keyword>
<feature type="transmembrane region" description="Helical" evidence="5">
    <location>
        <begin position="52"/>
        <end position="69"/>
    </location>
</feature>
<dbReference type="InterPro" id="IPR006838">
    <property type="entry name" value="ADTRP_AIG1"/>
</dbReference>
<reference evidence="6" key="1">
    <citation type="journal article" date="2020" name="Stud. Mycol.">
        <title>101 Dothideomycetes genomes: a test case for predicting lifestyles and emergence of pathogens.</title>
        <authorList>
            <person name="Haridas S."/>
            <person name="Albert R."/>
            <person name="Binder M."/>
            <person name="Bloem J."/>
            <person name="Labutti K."/>
            <person name="Salamov A."/>
            <person name="Andreopoulos B."/>
            <person name="Baker S."/>
            <person name="Barry K."/>
            <person name="Bills G."/>
            <person name="Bluhm B."/>
            <person name="Cannon C."/>
            <person name="Castanera R."/>
            <person name="Culley D."/>
            <person name="Daum C."/>
            <person name="Ezra D."/>
            <person name="Gonzalez J."/>
            <person name="Henrissat B."/>
            <person name="Kuo A."/>
            <person name="Liang C."/>
            <person name="Lipzen A."/>
            <person name="Lutzoni F."/>
            <person name="Magnuson J."/>
            <person name="Mondo S."/>
            <person name="Nolan M."/>
            <person name="Ohm R."/>
            <person name="Pangilinan J."/>
            <person name="Park H.-J."/>
            <person name="Ramirez L."/>
            <person name="Alfaro M."/>
            <person name="Sun H."/>
            <person name="Tritt A."/>
            <person name="Yoshinaga Y."/>
            <person name="Zwiers L.-H."/>
            <person name="Turgeon B."/>
            <person name="Goodwin S."/>
            <person name="Spatafora J."/>
            <person name="Crous P."/>
            <person name="Grigoriev I."/>
        </authorList>
    </citation>
    <scope>NUCLEOTIDE SEQUENCE</scope>
    <source>
        <strain evidence="6">CBS 123094</strain>
    </source>
</reference>
<keyword evidence="4 5" id="KW-0472">Membrane</keyword>
<evidence type="ECO:0000256" key="2">
    <source>
        <dbReference type="ARBA" id="ARBA00022692"/>
    </source>
</evidence>
<dbReference type="EMBL" id="ML977607">
    <property type="protein sequence ID" value="KAF1997997.1"/>
    <property type="molecule type" value="Genomic_DNA"/>
</dbReference>
<evidence type="ECO:0000256" key="4">
    <source>
        <dbReference type="ARBA" id="ARBA00023136"/>
    </source>
</evidence>
<name>A0A6A5W9C5_9PLEO</name>
<evidence type="ECO:0000256" key="3">
    <source>
        <dbReference type="ARBA" id="ARBA00022989"/>
    </source>
</evidence>
<feature type="transmembrane region" description="Helical" evidence="5">
    <location>
        <begin position="123"/>
        <end position="142"/>
    </location>
</feature>
<dbReference type="GO" id="GO:0016020">
    <property type="term" value="C:membrane"/>
    <property type="evidence" value="ECO:0007669"/>
    <property type="project" value="InterPro"/>
</dbReference>
<accession>A0A6A5W9C5</accession>
<dbReference type="OrthoDB" id="1898221at2759"/>